<name>A0A1B0D4P7_PHLPP</name>
<evidence type="ECO:0000313" key="1">
    <source>
        <dbReference type="EnsemblMetazoa" id="PPAI002455-PA"/>
    </source>
</evidence>
<evidence type="ECO:0000313" key="2">
    <source>
        <dbReference type="Proteomes" id="UP000092462"/>
    </source>
</evidence>
<dbReference type="EnsemblMetazoa" id="PPAI002455-RA">
    <property type="protein sequence ID" value="PPAI002455-PA"/>
    <property type="gene ID" value="PPAI002455"/>
</dbReference>
<dbReference type="InterPro" id="IPR037516">
    <property type="entry name" value="Tripartite_DENN"/>
</dbReference>
<dbReference type="Gene3D" id="3.40.50.11500">
    <property type="match status" value="1"/>
</dbReference>
<proteinExistence type="predicted"/>
<dbReference type="PANTHER" id="PTHR12296">
    <property type="entry name" value="DENN DOMAIN-CONTAINING PROTEIN 4"/>
    <property type="match status" value="1"/>
</dbReference>
<dbReference type="AlphaFoldDB" id="A0A1B0D4P7"/>
<accession>A0A1B0D4P7</accession>
<dbReference type="Proteomes" id="UP000092462">
    <property type="component" value="Unassembled WGS sequence"/>
</dbReference>
<reference evidence="1" key="1">
    <citation type="submission" date="2022-08" db="UniProtKB">
        <authorList>
            <consortium name="EnsemblMetazoa"/>
        </authorList>
    </citation>
    <scope>IDENTIFICATION</scope>
    <source>
        <strain evidence="1">Israel</strain>
    </source>
</reference>
<dbReference type="VEuPathDB" id="VectorBase:PPAPM1_007472"/>
<protein>
    <submittedName>
        <fullName evidence="1">Uncharacterized protein</fullName>
    </submittedName>
</protein>
<sequence length="150" mass="17367">MFKANLGPENCLHVLLLVLTEQKILIHSLRYENLTSEQKELLEWNEEMQETHTLHVNKSICLLSHHPFGDTFEKWLQFLQQMAASRQQLPVPIERYITQLLDEVPFPSPSILLQLSNVSNDRILLTQPEDSPLPRSGAGFRQLLNFINPN</sequence>
<organism evidence="1 2">
    <name type="scientific">Phlebotomus papatasi</name>
    <name type="common">Sandfly</name>
    <dbReference type="NCBI Taxonomy" id="29031"/>
    <lineage>
        <taxon>Eukaryota</taxon>
        <taxon>Metazoa</taxon>
        <taxon>Ecdysozoa</taxon>
        <taxon>Arthropoda</taxon>
        <taxon>Hexapoda</taxon>
        <taxon>Insecta</taxon>
        <taxon>Pterygota</taxon>
        <taxon>Neoptera</taxon>
        <taxon>Endopterygota</taxon>
        <taxon>Diptera</taxon>
        <taxon>Nematocera</taxon>
        <taxon>Psychodoidea</taxon>
        <taxon>Psychodidae</taxon>
        <taxon>Phlebotomus</taxon>
        <taxon>Phlebotomus</taxon>
    </lineage>
</organism>
<keyword evidence="2" id="KW-1185">Reference proteome</keyword>
<dbReference type="GO" id="GO:0005085">
    <property type="term" value="F:guanyl-nucleotide exchange factor activity"/>
    <property type="evidence" value="ECO:0007669"/>
    <property type="project" value="UniProtKB-ARBA"/>
</dbReference>
<dbReference type="EMBL" id="AJVK01024782">
    <property type="status" value="NOT_ANNOTATED_CDS"/>
    <property type="molecule type" value="Genomic_DNA"/>
</dbReference>
<dbReference type="InterPro" id="IPR001194">
    <property type="entry name" value="cDENN_dom"/>
</dbReference>
<dbReference type="GO" id="GO:0031410">
    <property type="term" value="C:cytoplasmic vesicle"/>
    <property type="evidence" value="ECO:0007669"/>
    <property type="project" value="TreeGrafter"/>
</dbReference>
<dbReference type="Pfam" id="PF02141">
    <property type="entry name" value="DENN"/>
    <property type="match status" value="2"/>
</dbReference>
<dbReference type="PANTHER" id="PTHR12296:SF30">
    <property type="entry name" value="DENN DOMAIN-CONTAINING PROTEIN CRAG"/>
    <property type="match status" value="1"/>
</dbReference>
<dbReference type="PROSITE" id="PS50211">
    <property type="entry name" value="DENN"/>
    <property type="match status" value="1"/>
</dbReference>
<dbReference type="GO" id="GO:0032483">
    <property type="term" value="P:regulation of Rab protein signal transduction"/>
    <property type="evidence" value="ECO:0007669"/>
    <property type="project" value="TreeGrafter"/>
</dbReference>
<dbReference type="InterPro" id="IPR051696">
    <property type="entry name" value="DENN_Domain_GEFs"/>
</dbReference>
<dbReference type="VEuPathDB" id="VectorBase:PPAI002455"/>
<dbReference type="InterPro" id="IPR043153">
    <property type="entry name" value="DENN_C"/>
</dbReference>